<reference evidence="15 16" key="1">
    <citation type="submission" date="2016-10" db="EMBL/GenBank/DDBJ databases">
        <authorList>
            <person name="de Groot N.N."/>
        </authorList>
    </citation>
    <scope>NUCLEOTIDE SEQUENCE [LARGE SCALE GENOMIC DNA]</scope>
    <source>
        <strain evidence="15 16">DSM 20678</strain>
    </source>
</reference>
<organism evidence="15 16">
    <name type="scientific">Caldicoprobacter faecalis</name>
    <dbReference type="NCBI Taxonomy" id="937334"/>
    <lineage>
        <taxon>Bacteria</taxon>
        <taxon>Bacillati</taxon>
        <taxon>Bacillota</taxon>
        <taxon>Clostridia</taxon>
        <taxon>Caldicoprobacterales</taxon>
        <taxon>Caldicoprobacteraceae</taxon>
        <taxon>Caldicoprobacter</taxon>
    </lineage>
</organism>
<dbReference type="PANTHER" id="PTHR43090:SF2">
    <property type="entry name" value="1-(5-PHOSPHORIBOSYL)-5-[(5-PHOSPHORIBOSYLAMINO)METHYLIDENEAMINO] IMIDAZOLE-4-CARBOXAMIDE ISOMERASE"/>
    <property type="match status" value="1"/>
</dbReference>
<dbReference type="OrthoDB" id="9781903at2"/>
<keyword evidence="9 12" id="KW-0368">Histidine biosynthesis</keyword>
<dbReference type="SUPFAM" id="SSF51366">
    <property type="entry name" value="Ribulose-phoshate binding barrel"/>
    <property type="match status" value="1"/>
</dbReference>
<evidence type="ECO:0000256" key="13">
    <source>
        <dbReference type="RuleBase" id="RU003657"/>
    </source>
</evidence>
<accession>A0A1I5RVB4</accession>
<keyword evidence="7 12" id="KW-0963">Cytoplasm</keyword>
<dbReference type="GO" id="GO:0000162">
    <property type="term" value="P:L-tryptophan biosynthetic process"/>
    <property type="evidence" value="ECO:0007669"/>
    <property type="project" value="TreeGrafter"/>
</dbReference>
<dbReference type="RefSeq" id="WP_025746687.1">
    <property type="nucleotide sequence ID" value="NZ_FOXR01000001.1"/>
</dbReference>
<dbReference type="InterPro" id="IPR044524">
    <property type="entry name" value="Isoase_HisA-like"/>
</dbReference>
<dbReference type="InterPro" id="IPR013785">
    <property type="entry name" value="Aldolase_TIM"/>
</dbReference>
<dbReference type="NCBIfam" id="NF010112">
    <property type="entry name" value="PRK13585.1"/>
    <property type="match status" value="1"/>
</dbReference>
<evidence type="ECO:0000256" key="6">
    <source>
        <dbReference type="ARBA" id="ARBA00018464"/>
    </source>
</evidence>
<dbReference type="Proteomes" id="UP000198577">
    <property type="component" value="Unassembled WGS sequence"/>
</dbReference>
<evidence type="ECO:0000256" key="1">
    <source>
        <dbReference type="ARBA" id="ARBA00000901"/>
    </source>
</evidence>
<dbReference type="STRING" id="937334.SAMN05444406_101139"/>
<dbReference type="InterPro" id="IPR006063">
    <property type="entry name" value="HisA_bact_arch"/>
</dbReference>
<comment type="catalytic activity">
    <reaction evidence="1 12 14">
        <text>1-(5-phospho-beta-D-ribosyl)-5-[(5-phospho-beta-D-ribosylamino)methylideneamino]imidazole-4-carboxamide = 5-[(5-phospho-1-deoxy-D-ribulos-1-ylimino)methylamino]-1-(5-phospho-beta-D-ribosyl)imidazole-4-carboxamide</text>
        <dbReference type="Rhea" id="RHEA:15469"/>
        <dbReference type="ChEBI" id="CHEBI:58435"/>
        <dbReference type="ChEBI" id="CHEBI:58525"/>
        <dbReference type="EC" id="5.3.1.16"/>
    </reaction>
</comment>
<feature type="active site" description="Proton acceptor" evidence="12">
    <location>
        <position position="8"/>
    </location>
</feature>
<sequence>MTIYPAIDIKGGKCVRLIQGRAEHQTVYSDNPVEVALQWKAQGARFLHVVDLDGAFQGHSQNESIIKEIIERVNIPVQVGGGIRSMERIAYLLEEVGVARVILGTAAVEDPVLLERAIRRFGTSIAVGIDARNNRVAIRGWVEECDITPVELGKRVKEMGVETAIYTDILRDGMLEGPNIPSTREMVEKTGLNVIASGGVSSLEHIAQLKSVGVDGVIIGKALYSGKIDLKQALKLEER</sequence>
<evidence type="ECO:0000313" key="15">
    <source>
        <dbReference type="EMBL" id="SFP62539.1"/>
    </source>
</evidence>
<dbReference type="CDD" id="cd04732">
    <property type="entry name" value="HisA"/>
    <property type="match status" value="1"/>
</dbReference>
<dbReference type="HAMAP" id="MF_01014">
    <property type="entry name" value="HisA"/>
    <property type="match status" value="1"/>
</dbReference>
<proteinExistence type="inferred from homology"/>
<comment type="pathway">
    <text evidence="3 12 14">Amino-acid biosynthesis; L-histidine biosynthesis; L-histidine from 5-phospho-alpha-D-ribose 1-diphosphate: step 4/9.</text>
</comment>
<dbReference type="EC" id="5.3.1.16" evidence="5 12"/>
<feature type="active site" description="Proton donor" evidence="12">
    <location>
        <position position="130"/>
    </location>
</feature>
<evidence type="ECO:0000256" key="14">
    <source>
        <dbReference type="RuleBase" id="RU003658"/>
    </source>
</evidence>
<dbReference type="Pfam" id="PF00977">
    <property type="entry name" value="His_biosynth"/>
    <property type="match status" value="1"/>
</dbReference>
<dbReference type="InterPro" id="IPR011060">
    <property type="entry name" value="RibuloseP-bd_barrel"/>
</dbReference>
<protein>
    <recommendedName>
        <fullName evidence="6 12">1-(5-phosphoribosyl)-5-[(5-phosphoribosylamino)methylideneamino] imidazole-4-carboxamide isomerase</fullName>
        <ecNumber evidence="5 12">5.3.1.16</ecNumber>
    </recommendedName>
    <alternativeName>
        <fullName evidence="11 12">Phosphoribosylformimino-5-aminoimidazole carboxamide ribotide isomerase</fullName>
    </alternativeName>
</protein>
<name>A0A1I5RVB4_9FIRM</name>
<dbReference type="AlphaFoldDB" id="A0A1I5RVB4"/>
<dbReference type="InterPro" id="IPR023016">
    <property type="entry name" value="HisA/PriA"/>
</dbReference>
<keyword evidence="10 12" id="KW-0413">Isomerase</keyword>
<evidence type="ECO:0000256" key="4">
    <source>
        <dbReference type="ARBA" id="ARBA00009667"/>
    </source>
</evidence>
<evidence type="ECO:0000256" key="11">
    <source>
        <dbReference type="ARBA" id="ARBA00030547"/>
    </source>
</evidence>
<dbReference type="UniPathway" id="UPA00031">
    <property type="reaction ID" value="UER00009"/>
</dbReference>
<gene>
    <name evidence="12" type="primary">hisA</name>
    <name evidence="15" type="ORF">SAMN05444406_101139</name>
</gene>
<keyword evidence="16" id="KW-1185">Reference proteome</keyword>
<evidence type="ECO:0000256" key="2">
    <source>
        <dbReference type="ARBA" id="ARBA00004496"/>
    </source>
</evidence>
<evidence type="ECO:0000256" key="12">
    <source>
        <dbReference type="HAMAP-Rule" id="MF_01014"/>
    </source>
</evidence>
<keyword evidence="8 12" id="KW-0028">Amino-acid biosynthesis</keyword>
<dbReference type="NCBIfam" id="TIGR00007">
    <property type="entry name" value="1-(5-phosphoribosyl)-5-[(5-phosphoribosylamino)methylideneamino]imidazole-4-carboxamide isomerase"/>
    <property type="match status" value="1"/>
</dbReference>
<dbReference type="Gene3D" id="3.20.20.70">
    <property type="entry name" value="Aldolase class I"/>
    <property type="match status" value="1"/>
</dbReference>
<comment type="subcellular location">
    <subcellularLocation>
        <location evidence="2 12 14">Cytoplasm</location>
    </subcellularLocation>
</comment>
<evidence type="ECO:0000256" key="10">
    <source>
        <dbReference type="ARBA" id="ARBA00023235"/>
    </source>
</evidence>
<evidence type="ECO:0000313" key="16">
    <source>
        <dbReference type="Proteomes" id="UP000198577"/>
    </source>
</evidence>
<dbReference type="GO" id="GO:0000105">
    <property type="term" value="P:L-histidine biosynthetic process"/>
    <property type="evidence" value="ECO:0007669"/>
    <property type="project" value="UniProtKB-UniRule"/>
</dbReference>
<dbReference type="PANTHER" id="PTHR43090">
    <property type="entry name" value="1-(5-PHOSPHORIBOSYL)-5-[(5-PHOSPHORIBOSYLAMINO)METHYLIDENEAMINO] IMIDAZOLE-4-CARBOXAMIDE ISOMERASE"/>
    <property type="match status" value="1"/>
</dbReference>
<evidence type="ECO:0000256" key="5">
    <source>
        <dbReference type="ARBA" id="ARBA00012550"/>
    </source>
</evidence>
<dbReference type="EMBL" id="FOXR01000001">
    <property type="protein sequence ID" value="SFP62539.1"/>
    <property type="molecule type" value="Genomic_DNA"/>
</dbReference>
<dbReference type="InterPro" id="IPR006062">
    <property type="entry name" value="His_biosynth"/>
</dbReference>
<dbReference type="FunFam" id="3.20.20.70:FF:000009">
    <property type="entry name" value="1-(5-phosphoribosyl)-5-[(5-phosphoribosylamino)methylideneamino] imidazole-4-carboxamide isomerase"/>
    <property type="match status" value="1"/>
</dbReference>
<comment type="similarity">
    <text evidence="4 12 13">Belongs to the HisA/HisF family.</text>
</comment>
<evidence type="ECO:0000256" key="9">
    <source>
        <dbReference type="ARBA" id="ARBA00023102"/>
    </source>
</evidence>
<dbReference type="GO" id="GO:0003949">
    <property type="term" value="F:1-(5-phosphoribosyl)-5-[(5-phosphoribosylamino)methylideneamino]imidazole-4-carboxamide isomerase activity"/>
    <property type="evidence" value="ECO:0007669"/>
    <property type="project" value="UniProtKB-UniRule"/>
</dbReference>
<dbReference type="GO" id="GO:0005737">
    <property type="term" value="C:cytoplasm"/>
    <property type="evidence" value="ECO:0007669"/>
    <property type="project" value="UniProtKB-SubCell"/>
</dbReference>
<evidence type="ECO:0000256" key="7">
    <source>
        <dbReference type="ARBA" id="ARBA00022490"/>
    </source>
</evidence>
<evidence type="ECO:0000256" key="8">
    <source>
        <dbReference type="ARBA" id="ARBA00022605"/>
    </source>
</evidence>
<evidence type="ECO:0000256" key="3">
    <source>
        <dbReference type="ARBA" id="ARBA00005133"/>
    </source>
</evidence>